<comment type="caution">
    <text evidence="2">The sequence shown here is derived from an EMBL/GenBank/DDBJ whole genome shotgun (WGS) entry which is preliminary data.</text>
</comment>
<sequence>MNSRVGIYLNECQITLLGQSHGGHVVLMTAFSPGISEPGEKRPFNSVISMSGNSGLVNAEQTVERSHAVAKELGCEGSAREIMNCMRRFDTEAIVAATFKVHGPDAISGKGPKGITFAGELFPIRNEREFRENRGPIRLMIGSTIFEVFGEPTGEDRVNRVLGIENRKECLEKYRNDLGSGIFGSNYDEVSQEIVVTSNVYAKYIAEIGGEAYLYEYDNPVHGLHTQDADLVLGLHEYEKNEDEVWLSRAYPRYFANFINGKRPAYDWSPVNPQLMNYYSINRNRSDNVYPHMENGKTINVKEAV</sequence>
<proteinExistence type="predicted"/>
<accession>A0AAN5D898</accession>
<dbReference type="PANTHER" id="PTHR45580:SF6">
    <property type="entry name" value="CARBOXYLESTERASE TYPE B DOMAIN-CONTAINING PROTEIN"/>
    <property type="match status" value="1"/>
</dbReference>
<dbReference type="PANTHER" id="PTHR45580">
    <property type="entry name" value="PROTEIN CBG05369"/>
    <property type="match status" value="1"/>
</dbReference>
<organism evidence="2 3">
    <name type="scientific">Pristionchus mayeri</name>
    <dbReference type="NCBI Taxonomy" id="1317129"/>
    <lineage>
        <taxon>Eukaryota</taxon>
        <taxon>Metazoa</taxon>
        <taxon>Ecdysozoa</taxon>
        <taxon>Nematoda</taxon>
        <taxon>Chromadorea</taxon>
        <taxon>Rhabditida</taxon>
        <taxon>Rhabditina</taxon>
        <taxon>Diplogasteromorpha</taxon>
        <taxon>Diplogasteroidea</taxon>
        <taxon>Neodiplogasteridae</taxon>
        <taxon>Pristionchus</taxon>
    </lineage>
</organism>
<keyword evidence="3" id="KW-1185">Reference proteome</keyword>
<evidence type="ECO:0000313" key="2">
    <source>
        <dbReference type="EMBL" id="GMR57547.1"/>
    </source>
</evidence>
<dbReference type="Proteomes" id="UP001328107">
    <property type="component" value="Unassembled WGS sequence"/>
</dbReference>
<dbReference type="SUPFAM" id="SSF53474">
    <property type="entry name" value="alpha/beta-Hydrolases"/>
    <property type="match status" value="1"/>
</dbReference>
<protein>
    <recommendedName>
        <fullName evidence="1">Carboxylesterase type B domain-containing protein</fullName>
    </recommendedName>
</protein>
<evidence type="ECO:0000259" key="1">
    <source>
        <dbReference type="Pfam" id="PF00135"/>
    </source>
</evidence>
<gene>
    <name evidence="2" type="ORF">PMAYCL1PPCAC_27742</name>
</gene>
<dbReference type="InterPro" id="IPR029058">
    <property type="entry name" value="AB_hydrolase_fold"/>
</dbReference>
<dbReference type="InterPro" id="IPR002018">
    <property type="entry name" value="CarbesteraseB"/>
</dbReference>
<dbReference type="Gene3D" id="3.40.50.1820">
    <property type="entry name" value="alpha/beta hydrolase"/>
    <property type="match status" value="1"/>
</dbReference>
<name>A0AAN5D898_9BILA</name>
<feature type="domain" description="Carboxylesterase type B" evidence="1">
    <location>
        <begin position="13"/>
        <end position="147"/>
    </location>
</feature>
<reference evidence="3" key="1">
    <citation type="submission" date="2022-10" db="EMBL/GenBank/DDBJ databases">
        <title>Genome assembly of Pristionchus species.</title>
        <authorList>
            <person name="Yoshida K."/>
            <person name="Sommer R.J."/>
        </authorList>
    </citation>
    <scope>NUCLEOTIDE SEQUENCE [LARGE SCALE GENOMIC DNA]</scope>
    <source>
        <strain evidence="3">RS5460</strain>
    </source>
</reference>
<dbReference type="Pfam" id="PF00135">
    <property type="entry name" value="COesterase"/>
    <property type="match status" value="2"/>
</dbReference>
<evidence type="ECO:0000313" key="3">
    <source>
        <dbReference type="Proteomes" id="UP001328107"/>
    </source>
</evidence>
<dbReference type="EMBL" id="BTRK01000006">
    <property type="protein sequence ID" value="GMR57547.1"/>
    <property type="molecule type" value="Genomic_DNA"/>
</dbReference>
<dbReference type="AlphaFoldDB" id="A0AAN5D898"/>
<feature type="domain" description="Carboxylesterase type B" evidence="1">
    <location>
        <begin position="197"/>
        <end position="286"/>
    </location>
</feature>